<dbReference type="HAMAP" id="MF_00839">
    <property type="entry name" value="HPF"/>
    <property type="match status" value="1"/>
</dbReference>
<evidence type="ECO:0000313" key="4">
    <source>
        <dbReference type="EMBL" id="RCK78929.1"/>
    </source>
</evidence>
<evidence type="ECO:0000313" key="5">
    <source>
        <dbReference type="Proteomes" id="UP000252355"/>
    </source>
</evidence>
<keyword evidence="2" id="KW-0963">Cytoplasm</keyword>
<comment type="subcellular location">
    <subcellularLocation>
        <location evidence="2">Cytoplasm</location>
    </subcellularLocation>
</comment>
<dbReference type="Proteomes" id="UP000252355">
    <property type="component" value="Unassembled WGS sequence"/>
</dbReference>
<dbReference type="Gene3D" id="3.30.505.50">
    <property type="entry name" value="Sigma 54 modulation/S30EA ribosomal protein, C-terminal domain"/>
    <property type="match status" value="1"/>
</dbReference>
<evidence type="ECO:0000256" key="2">
    <source>
        <dbReference type="HAMAP-Rule" id="MF_00839"/>
    </source>
</evidence>
<comment type="caution">
    <text evidence="4">The sequence shown here is derived from an EMBL/GenBank/DDBJ whole genome shotgun (WGS) entry which is preliminary data.</text>
</comment>
<protein>
    <recommendedName>
        <fullName evidence="2">Ribosome hibernation promoting factor</fullName>
        <shortName evidence="2">HPF</shortName>
    </recommendedName>
</protein>
<dbReference type="Pfam" id="PF16321">
    <property type="entry name" value="Ribosom_S30AE_C"/>
    <property type="match status" value="1"/>
</dbReference>
<dbReference type="SUPFAM" id="SSF69754">
    <property type="entry name" value="Ribosome binding protein Y (YfiA homologue)"/>
    <property type="match status" value="1"/>
</dbReference>
<keyword evidence="1 2" id="KW-0810">Translation regulation</keyword>
<gene>
    <name evidence="2" type="primary">hpf</name>
    <name evidence="4" type="ORF">OZSIB_0480</name>
</gene>
<organism evidence="4 5">
    <name type="scientific">Candidatus Ozemobacter sibiricus</name>
    <dbReference type="NCBI Taxonomy" id="2268124"/>
    <lineage>
        <taxon>Bacteria</taxon>
        <taxon>Candidatus Ozemobacteria</taxon>
        <taxon>Candidatus Ozemobacterales</taxon>
        <taxon>Candidatus Ozemobacteraceae</taxon>
        <taxon>Candidatus Ozemobacter</taxon>
    </lineage>
</organism>
<dbReference type="NCBIfam" id="TIGR00741">
    <property type="entry name" value="yfiA"/>
    <property type="match status" value="1"/>
</dbReference>
<dbReference type="PANTHER" id="PTHR33231:SF1">
    <property type="entry name" value="30S RIBOSOMAL PROTEIN"/>
    <property type="match status" value="1"/>
</dbReference>
<reference evidence="4 5" key="1">
    <citation type="submission" date="2018-05" db="EMBL/GenBank/DDBJ databases">
        <title>A metagenomic window into the 2 km-deep terrestrial subsurface aquifer revealed taxonomically and functionally diverse microbial community comprising novel uncultured bacterial lineages.</title>
        <authorList>
            <person name="Kadnikov V.V."/>
            <person name="Mardanov A.V."/>
            <person name="Beletsky A.V."/>
            <person name="Banks D."/>
            <person name="Pimenov N.V."/>
            <person name="Frank Y.A."/>
            <person name="Karnachuk O.V."/>
            <person name="Ravin N.V."/>
        </authorList>
    </citation>
    <scope>NUCLEOTIDE SEQUENCE [LARGE SCALE GENOMIC DNA]</scope>
    <source>
        <strain evidence="4">BY5</strain>
    </source>
</reference>
<comment type="similarity">
    <text evidence="2">Belongs to the HPF/YfiA ribosome-associated protein family. Long HPF subfamily.</text>
</comment>
<dbReference type="InterPro" id="IPR034694">
    <property type="entry name" value="HPF_long/plastid"/>
</dbReference>
<dbReference type="InterPro" id="IPR003489">
    <property type="entry name" value="RHF/RaiA"/>
</dbReference>
<name>A0A367ZME6_9BACT</name>
<dbReference type="AlphaFoldDB" id="A0A367ZME6"/>
<dbReference type="GO" id="GO:0022627">
    <property type="term" value="C:cytosolic small ribosomal subunit"/>
    <property type="evidence" value="ECO:0007669"/>
    <property type="project" value="TreeGrafter"/>
</dbReference>
<dbReference type="InterPro" id="IPR050574">
    <property type="entry name" value="HPF/YfiA_ribosome-assoc"/>
</dbReference>
<feature type="domain" description="Sigma 54 modulation/S30EA ribosomal protein C-terminal" evidence="3">
    <location>
        <begin position="138"/>
        <end position="193"/>
    </location>
</feature>
<dbReference type="CDD" id="cd00552">
    <property type="entry name" value="RaiA"/>
    <property type="match status" value="1"/>
</dbReference>
<dbReference type="GO" id="GO:0043024">
    <property type="term" value="F:ribosomal small subunit binding"/>
    <property type="evidence" value="ECO:0007669"/>
    <property type="project" value="TreeGrafter"/>
</dbReference>
<dbReference type="Gene3D" id="3.30.160.100">
    <property type="entry name" value="Ribosome hibernation promotion factor-like"/>
    <property type="match status" value="1"/>
</dbReference>
<dbReference type="InterPro" id="IPR038416">
    <property type="entry name" value="Ribosom_S30AE_C_sf"/>
</dbReference>
<accession>A0A367ZME6</accession>
<dbReference type="PANTHER" id="PTHR33231">
    <property type="entry name" value="30S RIBOSOMAL PROTEIN"/>
    <property type="match status" value="1"/>
</dbReference>
<evidence type="ECO:0000259" key="3">
    <source>
        <dbReference type="Pfam" id="PF16321"/>
    </source>
</evidence>
<dbReference type="EMBL" id="QOQW01000017">
    <property type="protein sequence ID" value="RCK78929.1"/>
    <property type="molecule type" value="Genomic_DNA"/>
</dbReference>
<dbReference type="InterPro" id="IPR032528">
    <property type="entry name" value="Ribosom_S30AE_C"/>
</dbReference>
<dbReference type="InterPro" id="IPR036567">
    <property type="entry name" value="RHF-like"/>
</dbReference>
<dbReference type="GO" id="GO:0045900">
    <property type="term" value="P:negative regulation of translational elongation"/>
    <property type="evidence" value="ECO:0007669"/>
    <property type="project" value="TreeGrafter"/>
</dbReference>
<comment type="function">
    <text evidence="2">Required for dimerization of active 70S ribosomes into 100S ribosomes in stationary phase; 100S ribosomes are translationally inactive and sometimes present during exponential growth.</text>
</comment>
<proteinExistence type="inferred from homology"/>
<sequence>MQLVVTGKNIHLSKALKDYAEKKLSAIKKYFDHIIEVDVTLSVDEVKDQTRSKVCEVTVWANGIVLRAKKASEDLYASIDMVADKIERQVKKYKDKQRDLPRRQPNKEARLATHTVLEIAKTKGGKGKEATAGAPAEQAPRIVRSGTFPMKPMFADEAAQQLELLKQGFFVFSNAETNQINVIYKRSDGNFGLIEPEY</sequence>
<dbReference type="Pfam" id="PF02482">
    <property type="entry name" value="Ribosomal_S30AE"/>
    <property type="match status" value="1"/>
</dbReference>
<comment type="subunit">
    <text evidence="2">Interacts with 100S ribosomes.</text>
</comment>
<evidence type="ECO:0000256" key="1">
    <source>
        <dbReference type="ARBA" id="ARBA00022845"/>
    </source>
</evidence>